<feature type="binding site" evidence="6">
    <location>
        <position position="290"/>
    </location>
    <ligand>
        <name>S-adenosyl-L-methionine</name>
        <dbReference type="ChEBI" id="CHEBI:59789"/>
    </ligand>
</feature>
<evidence type="ECO:0000256" key="1">
    <source>
        <dbReference type="ARBA" id="ARBA00022603"/>
    </source>
</evidence>
<dbReference type="Pfam" id="PF01189">
    <property type="entry name" value="Methyltr_RsmB-F"/>
    <property type="match status" value="1"/>
</dbReference>
<dbReference type="PROSITE" id="PS51686">
    <property type="entry name" value="SAM_MT_RSMB_NOP"/>
    <property type="match status" value="1"/>
</dbReference>
<dbReference type="InterPro" id="IPR048889">
    <property type="entry name" value="NSUN5_RCM1_N"/>
</dbReference>
<evidence type="ECO:0000313" key="9">
    <source>
        <dbReference type="EMBL" id="OWF56188.1"/>
    </source>
</evidence>
<feature type="region of interest" description="Disordered" evidence="7">
    <location>
        <begin position="560"/>
        <end position="618"/>
    </location>
</feature>
<evidence type="ECO:0000256" key="6">
    <source>
        <dbReference type="PROSITE-ProRule" id="PRU01023"/>
    </source>
</evidence>
<organism evidence="9 10">
    <name type="scientific">Mizuhopecten yessoensis</name>
    <name type="common">Japanese scallop</name>
    <name type="synonym">Patinopecten yessoensis</name>
    <dbReference type="NCBI Taxonomy" id="6573"/>
    <lineage>
        <taxon>Eukaryota</taxon>
        <taxon>Metazoa</taxon>
        <taxon>Spiralia</taxon>
        <taxon>Lophotrochozoa</taxon>
        <taxon>Mollusca</taxon>
        <taxon>Bivalvia</taxon>
        <taxon>Autobranchia</taxon>
        <taxon>Pteriomorphia</taxon>
        <taxon>Pectinida</taxon>
        <taxon>Pectinoidea</taxon>
        <taxon>Pectinidae</taxon>
        <taxon>Mizuhopecten</taxon>
    </lineage>
</organism>
<dbReference type="Gene3D" id="3.30.70.1170">
    <property type="entry name" value="Sun protein, domain 3"/>
    <property type="match status" value="1"/>
</dbReference>
<feature type="compositionally biased region" description="Basic residues" evidence="7">
    <location>
        <begin position="441"/>
        <end position="451"/>
    </location>
</feature>
<dbReference type="Pfam" id="PF21153">
    <property type="entry name" value="NSUN5_N"/>
    <property type="match status" value="1"/>
</dbReference>
<feature type="compositionally biased region" description="Basic residues" evidence="7">
    <location>
        <begin position="683"/>
        <end position="696"/>
    </location>
</feature>
<evidence type="ECO:0000259" key="8">
    <source>
        <dbReference type="PROSITE" id="PS51686"/>
    </source>
</evidence>
<protein>
    <submittedName>
        <fullName evidence="9">Methyltransferase NSUN5</fullName>
    </submittedName>
</protein>
<dbReference type="GO" id="GO:0070475">
    <property type="term" value="P:rRNA base methylation"/>
    <property type="evidence" value="ECO:0007669"/>
    <property type="project" value="TreeGrafter"/>
</dbReference>
<dbReference type="Gene3D" id="3.40.50.150">
    <property type="entry name" value="Vaccinia Virus protein VP39"/>
    <property type="match status" value="1"/>
</dbReference>
<dbReference type="PRINTS" id="PR02008">
    <property type="entry name" value="RCMTFAMILY"/>
</dbReference>
<dbReference type="PANTHER" id="PTHR22807">
    <property type="entry name" value="NOP2 YEAST -RELATED NOL1/NOP2/FMU SUN DOMAIN-CONTAINING"/>
    <property type="match status" value="1"/>
</dbReference>
<comment type="caution">
    <text evidence="9">The sequence shown here is derived from an EMBL/GenBank/DDBJ whole genome shotgun (WGS) entry which is preliminary data.</text>
</comment>
<feature type="compositionally biased region" description="Basic residues" evidence="7">
    <location>
        <begin position="604"/>
        <end position="614"/>
    </location>
</feature>
<feature type="region of interest" description="Disordered" evidence="7">
    <location>
        <begin position="439"/>
        <end position="467"/>
    </location>
</feature>
<evidence type="ECO:0000256" key="2">
    <source>
        <dbReference type="ARBA" id="ARBA00022679"/>
    </source>
</evidence>
<keyword evidence="10" id="KW-1185">Reference proteome</keyword>
<dbReference type="InterPro" id="IPR001678">
    <property type="entry name" value="MeTrfase_RsmB-F_NOP2_dom"/>
</dbReference>
<dbReference type="Proteomes" id="UP000242188">
    <property type="component" value="Unassembled WGS sequence"/>
</dbReference>
<evidence type="ECO:0000256" key="7">
    <source>
        <dbReference type="SAM" id="MobiDB-lite"/>
    </source>
</evidence>
<dbReference type="GO" id="GO:0008173">
    <property type="term" value="F:RNA methyltransferase activity"/>
    <property type="evidence" value="ECO:0007669"/>
    <property type="project" value="InterPro"/>
</dbReference>
<accession>A0A210R5M3</accession>
<dbReference type="InterPro" id="IPR029063">
    <property type="entry name" value="SAM-dependent_MTases_sf"/>
</dbReference>
<evidence type="ECO:0000256" key="5">
    <source>
        <dbReference type="ARBA" id="ARBA00053002"/>
    </source>
</evidence>
<dbReference type="Pfam" id="PF21148">
    <property type="entry name" value="NSUN5_fdxn-like"/>
    <property type="match status" value="1"/>
</dbReference>
<dbReference type="AlphaFoldDB" id="A0A210R5M3"/>
<reference evidence="9 10" key="1">
    <citation type="journal article" date="2017" name="Nat. Ecol. Evol.">
        <title>Scallop genome provides insights into evolution of bilaterian karyotype and development.</title>
        <authorList>
            <person name="Wang S."/>
            <person name="Zhang J."/>
            <person name="Jiao W."/>
            <person name="Li J."/>
            <person name="Xun X."/>
            <person name="Sun Y."/>
            <person name="Guo X."/>
            <person name="Huan P."/>
            <person name="Dong B."/>
            <person name="Zhang L."/>
            <person name="Hu X."/>
            <person name="Sun X."/>
            <person name="Wang J."/>
            <person name="Zhao C."/>
            <person name="Wang Y."/>
            <person name="Wang D."/>
            <person name="Huang X."/>
            <person name="Wang R."/>
            <person name="Lv J."/>
            <person name="Li Y."/>
            <person name="Zhang Z."/>
            <person name="Liu B."/>
            <person name="Lu W."/>
            <person name="Hui Y."/>
            <person name="Liang J."/>
            <person name="Zhou Z."/>
            <person name="Hou R."/>
            <person name="Li X."/>
            <person name="Liu Y."/>
            <person name="Li H."/>
            <person name="Ning X."/>
            <person name="Lin Y."/>
            <person name="Zhao L."/>
            <person name="Xing Q."/>
            <person name="Dou J."/>
            <person name="Li Y."/>
            <person name="Mao J."/>
            <person name="Guo H."/>
            <person name="Dou H."/>
            <person name="Li T."/>
            <person name="Mu C."/>
            <person name="Jiang W."/>
            <person name="Fu Q."/>
            <person name="Fu X."/>
            <person name="Miao Y."/>
            <person name="Liu J."/>
            <person name="Yu Q."/>
            <person name="Li R."/>
            <person name="Liao H."/>
            <person name="Li X."/>
            <person name="Kong Y."/>
            <person name="Jiang Z."/>
            <person name="Chourrout D."/>
            <person name="Li R."/>
            <person name="Bao Z."/>
        </authorList>
    </citation>
    <scope>NUCLEOTIDE SEQUENCE [LARGE SCALE GENOMIC DNA]</scope>
    <source>
        <strain evidence="9 10">PY_sf001</strain>
    </source>
</reference>
<feature type="binding site" evidence="6">
    <location>
        <begin position="239"/>
        <end position="245"/>
    </location>
    <ligand>
        <name>S-adenosyl-L-methionine</name>
        <dbReference type="ChEBI" id="CHEBI:59789"/>
    </ligand>
</feature>
<feature type="binding site" evidence="6">
    <location>
        <position position="263"/>
    </location>
    <ligand>
        <name>S-adenosyl-L-methionine</name>
        <dbReference type="ChEBI" id="CHEBI:59789"/>
    </ligand>
</feature>
<feature type="binding site" evidence="6">
    <location>
        <position position="310"/>
    </location>
    <ligand>
        <name>S-adenosyl-L-methionine</name>
        <dbReference type="ChEBI" id="CHEBI:59789"/>
    </ligand>
</feature>
<dbReference type="InterPro" id="IPR049561">
    <property type="entry name" value="NSUN5_7_fdxn-like"/>
</dbReference>
<dbReference type="SUPFAM" id="SSF53335">
    <property type="entry name" value="S-adenosyl-L-methionine-dependent methyltransferases"/>
    <property type="match status" value="1"/>
</dbReference>
<evidence type="ECO:0000313" key="10">
    <source>
        <dbReference type="Proteomes" id="UP000242188"/>
    </source>
</evidence>
<comment type="similarity">
    <text evidence="6">Belongs to the class I-like SAM-binding methyltransferase superfamily. RsmB/NOP family.</text>
</comment>
<dbReference type="FunFam" id="3.40.50.150:FF:000164">
    <property type="entry name" value="Methyltransferase NSUN5, putative"/>
    <property type="match status" value="1"/>
</dbReference>
<evidence type="ECO:0000256" key="4">
    <source>
        <dbReference type="ARBA" id="ARBA00022884"/>
    </source>
</evidence>
<dbReference type="EMBL" id="NEDP02000262">
    <property type="protein sequence ID" value="OWF56188.1"/>
    <property type="molecule type" value="Genomic_DNA"/>
</dbReference>
<feature type="domain" description="SAM-dependent MTase RsmB/NOP-type" evidence="8">
    <location>
        <begin position="126"/>
        <end position="431"/>
    </location>
</feature>
<dbReference type="STRING" id="6573.A0A210R5M3"/>
<evidence type="ECO:0000256" key="3">
    <source>
        <dbReference type="ARBA" id="ARBA00022691"/>
    </source>
</evidence>
<dbReference type="InterPro" id="IPR023267">
    <property type="entry name" value="RCMT"/>
</dbReference>
<dbReference type="OrthoDB" id="435282at2759"/>
<name>A0A210R5M3_MIZYE</name>
<sequence length="696" mass="78554">MNLYIEGSKVLHKVLEKHGSVKNLAYSSQYENKPQLIGLVCETLKYGALLQQLVDRTKLLTKEHLLKGDNLLAQTLVHDFVVGRGINHAGRLKQVITRNRAALTKKYESMLADAGVTSLEQLLPQNETSFAGTLPRYVRVNLLKSSVSDVISTLESEGWERSVTPAKDIQGFQDAVSNLQDYHFLQDPHLHDVLVFPPRTDFHENELLTSGKIVLQDRASCFPAHILSPPEGATIFDCCAAPGNKTSHVASLINNKGTVFALDKDGRRMATLQRLMRNVGVTCVIPNCQDFLKVNPQDARYKDVEYMLVDPSCSGSGIVSRMNEIIDDPSTSSSQRLDTLSNFQVTMLKHAMKFPNVKRVVYSTCSIHAEENEEVISELETIVEGQFKVCKVFPDWPDRGLPGYDSSDCFLRMSPENSLSNGFFVACFERVETNPDVNRTVPKHAKKKKKMREKDESEISSEQETCSNDIETTDTTVVSKKKKCKKSNDSDEETFIEENGTKKRKHGEKESEPESKRKRKKHGMNLVENPDCVDTDGNDDVCANGDLSLNVDACDENIEEENGVSVKKHKKKKKHKNRDLEMKSCSLGNHFEAGETGEEDKSNVIKKHKKKHKNRDLEMSTCSVDDHCVAADIEEKVVKKHKKKHKHRDLEMNTCSVDDNFEAAEIEDHSNVETTETSEEHVSHHKKKRKHKHNKD</sequence>
<dbReference type="GO" id="GO:0005730">
    <property type="term" value="C:nucleolus"/>
    <property type="evidence" value="ECO:0007669"/>
    <property type="project" value="TreeGrafter"/>
</dbReference>
<dbReference type="GO" id="GO:0003723">
    <property type="term" value="F:RNA binding"/>
    <property type="evidence" value="ECO:0007669"/>
    <property type="project" value="UniProtKB-UniRule"/>
</dbReference>
<keyword evidence="3 6" id="KW-0949">S-adenosyl-L-methionine</keyword>
<feature type="region of interest" description="Disordered" evidence="7">
    <location>
        <begin position="481"/>
        <end position="532"/>
    </location>
</feature>
<feature type="region of interest" description="Disordered" evidence="7">
    <location>
        <begin position="641"/>
        <end position="696"/>
    </location>
</feature>
<gene>
    <name evidence="9" type="ORF">KP79_PYT21550</name>
</gene>
<keyword evidence="1 6" id="KW-0489">Methyltransferase</keyword>
<feature type="compositionally biased region" description="Basic residues" evidence="7">
    <location>
        <begin position="566"/>
        <end position="577"/>
    </location>
</feature>
<dbReference type="InterPro" id="IPR049560">
    <property type="entry name" value="MeTrfase_RsmB-F_NOP2_cat"/>
</dbReference>
<feature type="active site" description="Nucleophile" evidence="6">
    <location>
        <position position="365"/>
    </location>
</feature>
<keyword evidence="4 6" id="KW-0694">RNA-binding</keyword>
<proteinExistence type="inferred from homology"/>
<comment type="catalytic activity">
    <reaction evidence="5">
        <text>a cytidine in 25S rRNA + S-adenosyl-L-methionine = a 5-methylcytidine in 25S rRNA + S-adenosyl-L-homocysteine + H(+)</text>
        <dbReference type="Rhea" id="RHEA:47780"/>
        <dbReference type="Rhea" id="RHEA-COMP:11911"/>
        <dbReference type="Rhea" id="RHEA-COMP:11912"/>
        <dbReference type="ChEBI" id="CHEBI:15378"/>
        <dbReference type="ChEBI" id="CHEBI:57856"/>
        <dbReference type="ChEBI" id="CHEBI:59789"/>
        <dbReference type="ChEBI" id="CHEBI:74483"/>
        <dbReference type="ChEBI" id="CHEBI:82748"/>
    </reaction>
</comment>
<dbReference type="PANTHER" id="PTHR22807:SF4">
    <property type="entry name" value="28S RRNA (CYTOSINE-C(5))-METHYLTRANSFERASE"/>
    <property type="match status" value="1"/>
</dbReference>
<keyword evidence="2 6" id="KW-0808">Transferase</keyword>